<keyword evidence="3" id="KW-1185">Reference proteome</keyword>
<comment type="caution">
    <text evidence="2">The sequence shown here is derived from an EMBL/GenBank/DDBJ whole genome shotgun (WGS) entry which is preliminary data.</text>
</comment>
<evidence type="ECO:0000256" key="1">
    <source>
        <dbReference type="SAM" id="Phobius"/>
    </source>
</evidence>
<dbReference type="AlphaFoldDB" id="A0A8H7CE05"/>
<proteinExistence type="predicted"/>
<feature type="transmembrane region" description="Helical" evidence="1">
    <location>
        <begin position="32"/>
        <end position="52"/>
    </location>
</feature>
<sequence length="357" mass="39507">MPTPSNSSALSNADAAALTADGLRLAAANSGLIVETAFTSVYGVIFALAVYSICRKGLKSRRSVVMLCVVVCLYASALGQWAINVATLFRFLYSLFAVDPASKGSTREPASAFPLTYGQQGLYMFNMLLGDSVVLWRALVLFQQPRVALLIPCFMLFMSLVFTLFFLVPFILGHDQIFGSELLFSNCQFIAWVFSLGTNASCTILIGIRAWQYRQMMRTLYATRKLATERIMSLLVESGFIYCLFWLTQLVIFNKFPFSPAASYAFDVFSSLGDQVSGMYPTLIIVIVNFQRTIWDEEASSLNTDKTAINIRPRGRTSALSELRCAVPSDTFGSTTDFSSVPFKSRPGDSKESFEMT</sequence>
<gene>
    <name evidence="2" type="ORF">MVEN_02371700</name>
</gene>
<accession>A0A8H7CE05</accession>
<evidence type="ECO:0000313" key="3">
    <source>
        <dbReference type="Proteomes" id="UP000620124"/>
    </source>
</evidence>
<dbReference type="EMBL" id="JACAZI010000030">
    <property type="protein sequence ID" value="KAF7333071.1"/>
    <property type="molecule type" value="Genomic_DNA"/>
</dbReference>
<organism evidence="2 3">
    <name type="scientific">Mycena venus</name>
    <dbReference type="NCBI Taxonomy" id="2733690"/>
    <lineage>
        <taxon>Eukaryota</taxon>
        <taxon>Fungi</taxon>
        <taxon>Dikarya</taxon>
        <taxon>Basidiomycota</taxon>
        <taxon>Agaricomycotina</taxon>
        <taxon>Agaricomycetes</taxon>
        <taxon>Agaricomycetidae</taxon>
        <taxon>Agaricales</taxon>
        <taxon>Marasmiineae</taxon>
        <taxon>Mycenaceae</taxon>
        <taxon>Mycena</taxon>
    </lineage>
</organism>
<name>A0A8H7CE05_9AGAR</name>
<dbReference type="Proteomes" id="UP000620124">
    <property type="component" value="Unassembled WGS sequence"/>
</dbReference>
<feature type="transmembrane region" description="Helical" evidence="1">
    <location>
        <begin position="147"/>
        <end position="169"/>
    </location>
</feature>
<feature type="transmembrane region" description="Helical" evidence="1">
    <location>
        <begin position="64"/>
        <end position="83"/>
    </location>
</feature>
<feature type="transmembrane region" description="Helical" evidence="1">
    <location>
        <begin position="231"/>
        <end position="253"/>
    </location>
</feature>
<reference evidence="2" key="1">
    <citation type="submission" date="2020-05" db="EMBL/GenBank/DDBJ databases">
        <title>Mycena genomes resolve the evolution of fungal bioluminescence.</title>
        <authorList>
            <person name="Tsai I.J."/>
        </authorList>
    </citation>
    <scope>NUCLEOTIDE SEQUENCE</scope>
    <source>
        <strain evidence="2">CCC161011</strain>
    </source>
</reference>
<keyword evidence="1" id="KW-0472">Membrane</keyword>
<feature type="transmembrane region" description="Helical" evidence="1">
    <location>
        <begin position="121"/>
        <end position="140"/>
    </location>
</feature>
<protein>
    <submittedName>
        <fullName evidence="2">Uncharacterized protein</fullName>
    </submittedName>
</protein>
<dbReference type="OrthoDB" id="2744793at2759"/>
<feature type="transmembrane region" description="Helical" evidence="1">
    <location>
        <begin position="189"/>
        <end position="211"/>
    </location>
</feature>
<evidence type="ECO:0000313" key="2">
    <source>
        <dbReference type="EMBL" id="KAF7333071.1"/>
    </source>
</evidence>
<keyword evidence="1" id="KW-0812">Transmembrane</keyword>
<keyword evidence="1" id="KW-1133">Transmembrane helix</keyword>